<proteinExistence type="predicted"/>
<dbReference type="EMBL" id="UINC01015142">
    <property type="protein sequence ID" value="SVA63988.1"/>
    <property type="molecule type" value="Genomic_DNA"/>
</dbReference>
<gene>
    <name evidence="4" type="ORF">METZ01_LOCUS116842</name>
</gene>
<evidence type="ECO:0000256" key="2">
    <source>
        <dbReference type="ARBA" id="ARBA00022679"/>
    </source>
</evidence>
<dbReference type="SUPFAM" id="SSF53335">
    <property type="entry name" value="S-adenosyl-L-methionine-dependent methyltransferases"/>
    <property type="match status" value="1"/>
</dbReference>
<dbReference type="GO" id="GO:0032259">
    <property type="term" value="P:methylation"/>
    <property type="evidence" value="ECO:0007669"/>
    <property type="project" value="UniProtKB-KW"/>
</dbReference>
<dbReference type="InterPro" id="IPR029063">
    <property type="entry name" value="SAM-dependent_MTases_sf"/>
</dbReference>
<evidence type="ECO:0000259" key="3">
    <source>
        <dbReference type="Pfam" id="PF13649"/>
    </source>
</evidence>
<dbReference type="PANTHER" id="PTHR43861:SF1">
    <property type="entry name" value="TRANS-ACONITATE 2-METHYLTRANSFERASE"/>
    <property type="match status" value="1"/>
</dbReference>
<dbReference type="AlphaFoldDB" id="A0A381XGZ1"/>
<evidence type="ECO:0000256" key="1">
    <source>
        <dbReference type="ARBA" id="ARBA00022603"/>
    </source>
</evidence>
<reference evidence="4" key="1">
    <citation type="submission" date="2018-05" db="EMBL/GenBank/DDBJ databases">
        <authorList>
            <person name="Lanie J.A."/>
            <person name="Ng W.-L."/>
            <person name="Kazmierczak K.M."/>
            <person name="Andrzejewski T.M."/>
            <person name="Davidsen T.M."/>
            <person name="Wayne K.J."/>
            <person name="Tettelin H."/>
            <person name="Glass J.I."/>
            <person name="Rusch D."/>
            <person name="Podicherti R."/>
            <person name="Tsui H.-C.T."/>
            <person name="Winkler M.E."/>
        </authorList>
    </citation>
    <scope>NUCLEOTIDE SEQUENCE</scope>
</reference>
<dbReference type="InterPro" id="IPR041698">
    <property type="entry name" value="Methyltransf_25"/>
</dbReference>
<feature type="non-terminal residue" evidence="4">
    <location>
        <position position="1"/>
    </location>
</feature>
<dbReference type="GO" id="GO:0008168">
    <property type="term" value="F:methyltransferase activity"/>
    <property type="evidence" value="ECO:0007669"/>
    <property type="project" value="UniProtKB-KW"/>
</dbReference>
<name>A0A381XGZ1_9ZZZZ</name>
<sequence>VNAEYDSIALQYQQTKNSPLRRFVESYTLLDLIGDVSGLSVLDLACGEGFYARRVKQQGAAQVVGVDISPAMIALAEEQECSHPLGIDYVCSNVQTMPDLGSFDLVIAAYLLHYAPTEAELAGMCERIVRHLRPGGRFVSLNENPRQLLEQYGGYTQYGFNKTAEAPLRDGSPITYSLVSGREIISFTAFFFGAATYERVFNAAGLTVIQWHPLKLGKEGLLEYGPEYWDEYMNNPPVIGIECRR</sequence>
<dbReference type="PANTHER" id="PTHR43861">
    <property type="entry name" value="TRANS-ACONITATE 2-METHYLTRANSFERASE-RELATED"/>
    <property type="match status" value="1"/>
</dbReference>
<keyword evidence="2" id="KW-0808">Transferase</keyword>
<organism evidence="4">
    <name type="scientific">marine metagenome</name>
    <dbReference type="NCBI Taxonomy" id="408172"/>
    <lineage>
        <taxon>unclassified sequences</taxon>
        <taxon>metagenomes</taxon>
        <taxon>ecological metagenomes</taxon>
    </lineage>
</organism>
<dbReference type="Pfam" id="PF13649">
    <property type="entry name" value="Methyltransf_25"/>
    <property type="match status" value="1"/>
</dbReference>
<evidence type="ECO:0000313" key="4">
    <source>
        <dbReference type="EMBL" id="SVA63988.1"/>
    </source>
</evidence>
<accession>A0A381XGZ1</accession>
<dbReference type="CDD" id="cd02440">
    <property type="entry name" value="AdoMet_MTases"/>
    <property type="match status" value="1"/>
</dbReference>
<dbReference type="Gene3D" id="3.40.50.150">
    <property type="entry name" value="Vaccinia Virus protein VP39"/>
    <property type="match status" value="1"/>
</dbReference>
<feature type="domain" description="Methyltransferase" evidence="3">
    <location>
        <begin position="41"/>
        <end position="136"/>
    </location>
</feature>
<keyword evidence="1" id="KW-0489">Methyltransferase</keyword>
<protein>
    <recommendedName>
        <fullName evidence="3">Methyltransferase domain-containing protein</fullName>
    </recommendedName>
</protein>